<reference evidence="1" key="1">
    <citation type="submission" date="2016-06" db="EMBL/GenBank/DDBJ databases">
        <title>Draft Genome sequence of the fungus Inonotus baumii.</title>
        <authorList>
            <person name="Zhu H."/>
            <person name="Lin W."/>
        </authorList>
    </citation>
    <scope>NUCLEOTIDE SEQUENCE</scope>
    <source>
        <strain evidence="1">821</strain>
    </source>
</reference>
<organism evidence="1 2">
    <name type="scientific">Sanghuangporus baumii</name>
    <name type="common">Phellinus baumii</name>
    <dbReference type="NCBI Taxonomy" id="108892"/>
    <lineage>
        <taxon>Eukaryota</taxon>
        <taxon>Fungi</taxon>
        <taxon>Dikarya</taxon>
        <taxon>Basidiomycota</taxon>
        <taxon>Agaricomycotina</taxon>
        <taxon>Agaricomycetes</taxon>
        <taxon>Hymenochaetales</taxon>
        <taxon>Hymenochaetaceae</taxon>
        <taxon>Sanghuangporus</taxon>
    </lineage>
</organism>
<dbReference type="AlphaFoldDB" id="A0A9Q5N8W2"/>
<evidence type="ECO:0000313" key="1">
    <source>
        <dbReference type="EMBL" id="OCB84844.1"/>
    </source>
</evidence>
<keyword evidence="2" id="KW-1185">Reference proteome</keyword>
<dbReference type="Pfam" id="PF04090">
    <property type="entry name" value="Rrn11"/>
    <property type="match status" value="1"/>
</dbReference>
<dbReference type="InterPro" id="IPR053029">
    <property type="entry name" value="RNA_pol_I-specific_init_factor"/>
</dbReference>
<dbReference type="GO" id="GO:0042790">
    <property type="term" value="P:nucleolar large rRNA transcription by RNA polymerase I"/>
    <property type="evidence" value="ECO:0007669"/>
    <property type="project" value="TreeGrafter"/>
</dbReference>
<name>A0A9Q5N8W2_SANBA</name>
<sequence length="144" mass="16897">MHVRRLNDILHLSIEREDFSRARRAWAILARCKEFDWKTKWRTGLLLLSDNPLSGQHHHQQASGGSVEFLKKFMRYYPDEQESVLQETILHLTHEGKFREALDELDLYLPSFPFQESPFLLAYAGLISFRLAISSSDDKIQCTF</sequence>
<dbReference type="PANTHER" id="PTHR28244">
    <property type="entry name" value="RNA POLYMERASE I-SPECIFIC TRANSCRIPTION INITIATION FACTOR RRN11"/>
    <property type="match status" value="1"/>
</dbReference>
<comment type="caution">
    <text evidence="1">The sequence shown here is derived from an EMBL/GenBank/DDBJ whole genome shotgun (WGS) entry which is preliminary data.</text>
</comment>
<dbReference type="GO" id="GO:0001181">
    <property type="term" value="F:RNA polymerase I general transcription initiation factor activity"/>
    <property type="evidence" value="ECO:0007669"/>
    <property type="project" value="InterPro"/>
</dbReference>
<dbReference type="PANTHER" id="PTHR28244:SF1">
    <property type="entry name" value="RNA POLYMERASE I-SPECIFIC TRANSCRIPTION INITIATION FACTOR RRN11"/>
    <property type="match status" value="1"/>
</dbReference>
<dbReference type="OrthoDB" id="2159786at2759"/>
<dbReference type="GO" id="GO:0070860">
    <property type="term" value="C:RNA polymerase I core factor complex"/>
    <property type="evidence" value="ECO:0007669"/>
    <property type="project" value="TreeGrafter"/>
</dbReference>
<proteinExistence type="predicted"/>
<evidence type="ECO:0000313" key="2">
    <source>
        <dbReference type="Proteomes" id="UP000757232"/>
    </source>
</evidence>
<dbReference type="Proteomes" id="UP000757232">
    <property type="component" value="Unassembled WGS sequence"/>
</dbReference>
<gene>
    <name evidence="1" type="ORF">A7U60_g8065</name>
</gene>
<dbReference type="InterPro" id="IPR007224">
    <property type="entry name" value="TIF_Rrn11"/>
</dbReference>
<protein>
    <submittedName>
        <fullName evidence="1">Uncharacterized protein</fullName>
    </submittedName>
</protein>
<dbReference type="EMBL" id="LNZH02000213">
    <property type="protein sequence ID" value="OCB84844.1"/>
    <property type="molecule type" value="Genomic_DNA"/>
</dbReference>
<dbReference type="GO" id="GO:0017025">
    <property type="term" value="F:TBP-class protein binding"/>
    <property type="evidence" value="ECO:0007669"/>
    <property type="project" value="TreeGrafter"/>
</dbReference>
<accession>A0A9Q5N8W2</accession>
<dbReference type="GO" id="GO:0001164">
    <property type="term" value="F:RNA polymerase I core promoter sequence-specific DNA binding"/>
    <property type="evidence" value="ECO:0007669"/>
    <property type="project" value="InterPro"/>
</dbReference>